<keyword evidence="6" id="KW-0695">RNA-directed DNA polymerase</keyword>
<evidence type="ECO:0000259" key="7">
    <source>
        <dbReference type="Pfam" id="PF17917"/>
    </source>
</evidence>
<dbReference type="Gene3D" id="3.10.20.370">
    <property type="match status" value="1"/>
</dbReference>
<keyword evidence="5" id="KW-0378">Hydrolase</keyword>
<proteinExistence type="predicted"/>
<dbReference type="InterPro" id="IPR050951">
    <property type="entry name" value="Retrovirus_Pol_polyprotein"/>
</dbReference>
<dbReference type="InterPro" id="IPR041373">
    <property type="entry name" value="RT_RNaseH"/>
</dbReference>
<dbReference type="GO" id="GO:0003964">
    <property type="term" value="F:RNA-directed DNA polymerase activity"/>
    <property type="evidence" value="ECO:0007669"/>
    <property type="project" value="UniProtKB-KW"/>
</dbReference>
<evidence type="ECO:0000313" key="9">
    <source>
        <dbReference type="Proteomes" id="UP001634394"/>
    </source>
</evidence>
<dbReference type="InterPro" id="IPR043502">
    <property type="entry name" value="DNA/RNA_pol_sf"/>
</dbReference>
<name>A0ABD3VPX1_SINWO</name>
<evidence type="ECO:0000313" key="8">
    <source>
        <dbReference type="EMBL" id="KAL3863646.1"/>
    </source>
</evidence>
<dbReference type="PANTHER" id="PTHR37984">
    <property type="entry name" value="PROTEIN CBG26694"/>
    <property type="match status" value="1"/>
</dbReference>
<evidence type="ECO:0000256" key="5">
    <source>
        <dbReference type="ARBA" id="ARBA00022801"/>
    </source>
</evidence>
<reference evidence="8 9" key="1">
    <citation type="submission" date="2024-11" db="EMBL/GenBank/DDBJ databases">
        <title>Chromosome-level genome assembly of the freshwater bivalve Anodonta woodiana.</title>
        <authorList>
            <person name="Chen X."/>
        </authorList>
    </citation>
    <scope>NUCLEOTIDE SEQUENCE [LARGE SCALE GENOMIC DNA]</scope>
    <source>
        <strain evidence="8">MN2024</strain>
        <tissue evidence="8">Gills</tissue>
    </source>
</reference>
<keyword evidence="1" id="KW-0808">Transferase</keyword>
<feature type="domain" description="Reverse transcriptase RNase H-like" evidence="7">
    <location>
        <begin position="35"/>
        <end position="137"/>
    </location>
</feature>
<sequence length="158" mass="18075">MGQPNKISWGSCQERAFNALKENLISDPILKLPELNKAFILRSDASETGLGAVLLQKQEGVKLPIAYASRKLLHREQNYSVILKECLALVWGIVKFHTYLFGREFVLETDHQPLIYLNKAKVANARLMRWALTLQPYRFRIEAIRGSENVGADYLSRM</sequence>
<keyword evidence="2" id="KW-0548">Nucleotidyltransferase</keyword>
<keyword evidence="4" id="KW-0255">Endonuclease</keyword>
<dbReference type="FunFam" id="3.10.20.370:FF:000001">
    <property type="entry name" value="Retrovirus-related Pol polyprotein from transposon 17.6-like protein"/>
    <property type="match status" value="1"/>
</dbReference>
<dbReference type="Proteomes" id="UP001634394">
    <property type="component" value="Unassembled WGS sequence"/>
</dbReference>
<evidence type="ECO:0000256" key="2">
    <source>
        <dbReference type="ARBA" id="ARBA00022695"/>
    </source>
</evidence>
<comment type="caution">
    <text evidence="8">The sequence shown here is derived from an EMBL/GenBank/DDBJ whole genome shotgun (WGS) entry which is preliminary data.</text>
</comment>
<organism evidence="8 9">
    <name type="scientific">Sinanodonta woodiana</name>
    <name type="common">Chinese pond mussel</name>
    <name type="synonym">Anodonta woodiana</name>
    <dbReference type="NCBI Taxonomy" id="1069815"/>
    <lineage>
        <taxon>Eukaryota</taxon>
        <taxon>Metazoa</taxon>
        <taxon>Spiralia</taxon>
        <taxon>Lophotrochozoa</taxon>
        <taxon>Mollusca</taxon>
        <taxon>Bivalvia</taxon>
        <taxon>Autobranchia</taxon>
        <taxon>Heteroconchia</taxon>
        <taxon>Palaeoheterodonta</taxon>
        <taxon>Unionida</taxon>
        <taxon>Unionoidea</taxon>
        <taxon>Unionidae</taxon>
        <taxon>Unioninae</taxon>
        <taxon>Sinanodonta</taxon>
    </lineage>
</organism>
<dbReference type="GO" id="GO:0004519">
    <property type="term" value="F:endonuclease activity"/>
    <property type="evidence" value="ECO:0007669"/>
    <property type="project" value="UniProtKB-KW"/>
</dbReference>
<dbReference type="EMBL" id="JBJQND010000010">
    <property type="protein sequence ID" value="KAL3863646.1"/>
    <property type="molecule type" value="Genomic_DNA"/>
</dbReference>
<dbReference type="Pfam" id="PF17917">
    <property type="entry name" value="RT_RNaseH"/>
    <property type="match status" value="1"/>
</dbReference>
<dbReference type="PANTHER" id="PTHR37984:SF5">
    <property type="entry name" value="PROTEIN NYNRIN-LIKE"/>
    <property type="match status" value="1"/>
</dbReference>
<evidence type="ECO:0000256" key="4">
    <source>
        <dbReference type="ARBA" id="ARBA00022759"/>
    </source>
</evidence>
<gene>
    <name evidence="8" type="ORF">ACJMK2_005394</name>
</gene>
<dbReference type="GO" id="GO:0016787">
    <property type="term" value="F:hydrolase activity"/>
    <property type="evidence" value="ECO:0007669"/>
    <property type="project" value="UniProtKB-KW"/>
</dbReference>
<protein>
    <recommendedName>
        <fullName evidence="7">Reverse transcriptase RNase H-like domain-containing protein</fullName>
    </recommendedName>
</protein>
<evidence type="ECO:0000256" key="1">
    <source>
        <dbReference type="ARBA" id="ARBA00022679"/>
    </source>
</evidence>
<dbReference type="AlphaFoldDB" id="A0ABD3VPX1"/>
<accession>A0ABD3VPX1</accession>
<keyword evidence="3" id="KW-0540">Nuclease</keyword>
<keyword evidence="9" id="KW-1185">Reference proteome</keyword>
<evidence type="ECO:0000256" key="6">
    <source>
        <dbReference type="ARBA" id="ARBA00022918"/>
    </source>
</evidence>
<dbReference type="SUPFAM" id="SSF56672">
    <property type="entry name" value="DNA/RNA polymerases"/>
    <property type="match status" value="1"/>
</dbReference>
<dbReference type="CDD" id="cd09274">
    <property type="entry name" value="RNase_HI_RT_Ty3"/>
    <property type="match status" value="1"/>
</dbReference>
<evidence type="ECO:0000256" key="3">
    <source>
        <dbReference type="ARBA" id="ARBA00022722"/>
    </source>
</evidence>